<evidence type="ECO:0000313" key="8">
    <source>
        <dbReference type="Proteomes" id="UP001055101"/>
    </source>
</evidence>
<dbReference type="PANTHER" id="PTHR30055:SF151">
    <property type="entry name" value="TRANSCRIPTIONAL REGULATORY PROTEIN"/>
    <property type="match status" value="1"/>
</dbReference>
<dbReference type="SUPFAM" id="SSF46689">
    <property type="entry name" value="Homeodomain-like"/>
    <property type="match status" value="1"/>
</dbReference>
<dbReference type="Pfam" id="PF17935">
    <property type="entry name" value="TetR_C_27"/>
    <property type="match status" value="1"/>
</dbReference>
<evidence type="ECO:0000313" key="7">
    <source>
        <dbReference type="EMBL" id="GJE54243.1"/>
    </source>
</evidence>
<evidence type="ECO:0000256" key="1">
    <source>
        <dbReference type="ARBA" id="ARBA00023015"/>
    </source>
</evidence>
<keyword evidence="8" id="KW-1185">Reference proteome</keyword>
<accession>A0ABQ4TI23</accession>
<keyword evidence="2 4" id="KW-0238">DNA-binding</keyword>
<comment type="caution">
    <text evidence="7">The sequence shown here is derived from an EMBL/GenBank/DDBJ whole genome shotgun (WGS) entry which is preliminary data.</text>
</comment>
<evidence type="ECO:0000259" key="6">
    <source>
        <dbReference type="PROSITE" id="PS50977"/>
    </source>
</evidence>
<sequence length="241" mass="26064">MQPAASIETSADPRDDLDHVGVPPTLRLPPRSPRLSGPAARARPTPVSTDARLLAIASDHLARLGPKGVTVVAVAAEAGMTHANVYRYFPSKDALLDAVAGRWLRDVETRLAGIADAPDPADDKIERLLTALSLAQRAALADEPNVFAVHLDASVASRPIARRHRGRLRALVERVVEEGIGTGTFVARDRERAIACIFDASYRFTHPLAIQQDAEVPRDLLEARLGAVIQAIQRMLRSGMF</sequence>
<reference evidence="7" key="1">
    <citation type="journal article" date="2021" name="Front. Microbiol.">
        <title>Comprehensive Comparative Genomics and Phenotyping of Methylobacterium Species.</title>
        <authorList>
            <person name="Alessa O."/>
            <person name="Ogura Y."/>
            <person name="Fujitani Y."/>
            <person name="Takami H."/>
            <person name="Hayashi T."/>
            <person name="Sahin N."/>
            <person name="Tani A."/>
        </authorList>
    </citation>
    <scope>NUCLEOTIDE SEQUENCE</scope>
    <source>
        <strain evidence="7">DSM 23674</strain>
    </source>
</reference>
<keyword evidence="1" id="KW-0805">Transcription regulation</keyword>
<keyword evidence="3" id="KW-0804">Transcription</keyword>
<dbReference type="Proteomes" id="UP001055101">
    <property type="component" value="Unassembled WGS sequence"/>
</dbReference>
<name>A0ABQ4TI23_9HYPH</name>
<feature type="domain" description="HTH tetR-type" evidence="6">
    <location>
        <begin position="47"/>
        <end position="107"/>
    </location>
</feature>
<reference evidence="7" key="2">
    <citation type="submission" date="2021-08" db="EMBL/GenBank/DDBJ databases">
        <authorList>
            <person name="Tani A."/>
            <person name="Ola A."/>
            <person name="Ogura Y."/>
            <person name="Katsura K."/>
            <person name="Hayashi T."/>
        </authorList>
    </citation>
    <scope>NUCLEOTIDE SEQUENCE</scope>
    <source>
        <strain evidence="7">DSM 23674</strain>
    </source>
</reference>
<gene>
    <name evidence="7" type="ORF">EKPJFOCH_0717</name>
</gene>
<feature type="region of interest" description="Disordered" evidence="5">
    <location>
        <begin position="1"/>
        <end position="44"/>
    </location>
</feature>
<dbReference type="InterPro" id="IPR009057">
    <property type="entry name" value="Homeodomain-like_sf"/>
</dbReference>
<dbReference type="InterPro" id="IPR001647">
    <property type="entry name" value="HTH_TetR"/>
</dbReference>
<organism evidence="7 8">
    <name type="scientific">Methylobacterium thuringiense</name>
    <dbReference type="NCBI Taxonomy" id="1003091"/>
    <lineage>
        <taxon>Bacteria</taxon>
        <taxon>Pseudomonadati</taxon>
        <taxon>Pseudomonadota</taxon>
        <taxon>Alphaproteobacteria</taxon>
        <taxon>Hyphomicrobiales</taxon>
        <taxon>Methylobacteriaceae</taxon>
        <taxon>Methylobacterium</taxon>
    </lineage>
</organism>
<dbReference type="InterPro" id="IPR050109">
    <property type="entry name" value="HTH-type_TetR-like_transc_reg"/>
</dbReference>
<dbReference type="Gene3D" id="1.10.357.10">
    <property type="entry name" value="Tetracycline Repressor, domain 2"/>
    <property type="match status" value="1"/>
</dbReference>
<feature type="DNA-binding region" description="H-T-H motif" evidence="4">
    <location>
        <begin position="70"/>
        <end position="89"/>
    </location>
</feature>
<protein>
    <recommendedName>
        <fullName evidence="6">HTH tetR-type domain-containing protein</fullName>
    </recommendedName>
</protein>
<evidence type="ECO:0000256" key="4">
    <source>
        <dbReference type="PROSITE-ProRule" id="PRU00335"/>
    </source>
</evidence>
<dbReference type="PANTHER" id="PTHR30055">
    <property type="entry name" value="HTH-TYPE TRANSCRIPTIONAL REGULATOR RUTR"/>
    <property type="match status" value="1"/>
</dbReference>
<evidence type="ECO:0000256" key="2">
    <source>
        <dbReference type="ARBA" id="ARBA00023125"/>
    </source>
</evidence>
<dbReference type="PROSITE" id="PS50977">
    <property type="entry name" value="HTH_TETR_2"/>
    <property type="match status" value="1"/>
</dbReference>
<dbReference type="RefSeq" id="WP_147813490.1">
    <property type="nucleotide sequence ID" value="NZ_BPRA01000003.1"/>
</dbReference>
<dbReference type="Pfam" id="PF00440">
    <property type="entry name" value="TetR_N"/>
    <property type="match status" value="1"/>
</dbReference>
<dbReference type="InterPro" id="IPR041478">
    <property type="entry name" value="TetR_C_27"/>
</dbReference>
<feature type="compositionally biased region" description="Low complexity" evidence="5">
    <location>
        <begin position="33"/>
        <end position="44"/>
    </location>
</feature>
<proteinExistence type="predicted"/>
<evidence type="ECO:0000256" key="5">
    <source>
        <dbReference type="SAM" id="MobiDB-lite"/>
    </source>
</evidence>
<evidence type="ECO:0000256" key="3">
    <source>
        <dbReference type="ARBA" id="ARBA00023163"/>
    </source>
</evidence>
<dbReference type="EMBL" id="BPRA01000003">
    <property type="protein sequence ID" value="GJE54243.1"/>
    <property type="molecule type" value="Genomic_DNA"/>
</dbReference>